<keyword evidence="1" id="KW-1133">Transmembrane helix</keyword>
<dbReference type="Proteomes" id="UP000435985">
    <property type="component" value="Unassembled WGS sequence"/>
</dbReference>
<dbReference type="Proteomes" id="UP000318823">
    <property type="component" value="Chromosome"/>
</dbReference>
<evidence type="ECO:0000313" key="17">
    <source>
        <dbReference type="Proteomes" id="UP000460135"/>
    </source>
</evidence>
<evidence type="ECO:0000313" key="16">
    <source>
        <dbReference type="Proteomes" id="UP000435985"/>
    </source>
</evidence>
<evidence type="ECO:0000313" key="5">
    <source>
        <dbReference type="EMBL" id="KAB1326494.1"/>
    </source>
</evidence>
<reference evidence="13" key="1">
    <citation type="journal article" date="2018" name="J. Anim. Genet.">
        <title>Acquired interbacterial defense systems protect against interspecies antagonism in the human gut microbiome.</title>
        <authorList>
            <person name="Ross B.D."/>
            <person name="Verster A.J."/>
            <person name="Radey M.C."/>
            <person name="Schmidtke D.T."/>
            <person name="Pope C.E."/>
            <person name="Hoffman L.R."/>
            <person name="Hajjar A."/>
            <person name="Peterson S.B."/>
            <person name="Borenstein E."/>
            <person name="Mougous J."/>
        </authorList>
    </citation>
    <scope>NUCLEOTIDE SEQUENCE [LARGE SCALE GENOMIC DNA]</scope>
    <source>
        <strain evidence="13">3725 D1 iv</strain>
    </source>
</reference>
<dbReference type="InterPro" id="IPR002495">
    <property type="entry name" value="Glyco_trans_8"/>
</dbReference>
<evidence type="ECO:0000313" key="10">
    <source>
        <dbReference type="EMBL" id="RGX13409.1"/>
    </source>
</evidence>
<dbReference type="EMBL" id="QSBI01000001">
    <property type="protein sequence ID" value="RGX13409.1"/>
    <property type="molecule type" value="Genomic_DNA"/>
</dbReference>
<accession>A0A395W265</accession>
<reference evidence="11 12" key="3">
    <citation type="submission" date="2018-08" db="EMBL/GenBank/DDBJ databases">
        <title>A genome reference for cultivated species of the human gut microbiota.</title>
        <authorList>
            <person name="Zou Y."/>
            <person name="Xue W."/>
            <person name="Luo G."/>
        </authorList>
    </citation>
    <scope>NUCLEOTIDE SEQUENCE [LARGE SCALE GENOMIC DNA]</scope>
    <source>
        <strain evidence="10 12">AF04-46</strain>
        <strain evidence="9 11">AF20-9LB</strain>
    </source>
</reference>
<dbReference type="InterPro" id="IPR029044">
    <property type="entry name" value="Nucleotide-diphossugar_trans"/>
</dbReference>
<dbReference type="Proteomes" id="UP000286031">
    <property type="component" value="Unassembled WGS sequence"/>
</dbReference>
<feature type="transmembrane region" description="Helical" evidence="1">
    <location>
        <begin position="310"/>
        <end position="331"/>
    </location>
</feature>
<evidence type="ECO:0000256" key="1">
    <source>
        <dbReference type="SAM" id="Phobius"/>
    </source>
</evidence>
<dbReference type="Proteomes" id="UP001215078">
    <property type="component" value="Unassembled WGS sequence"/>
</dbReference>
<dbReference type="GO" id="GO:0016757">
    <property type="term" value="F:glycosyltransferase activity"/>
    <property type="evidence" value="ECO:0007669"/>
    <property type="project" value="InterPro"/>
</dbReference>
<dbReference type="SUPFAM" id="SSF53448">
    <property type="entry name" value="Nucleotide-diphospho-sugar transferases"/>
    <property type="match status" value="1"/>
</dbReference>
<dbReference type="Proteomes" id="UP000323717">
    <property type="component" value="Unassembled WGS sequence"/>
</dbReference>
<evidence type="ECO:0000313" key="11">
    <source>
        <dbReference type="Proteomes" id="UP000266492"/>
    </source>
</evidence>
<dbReference type="EMBL" id="QRVZ01000008">
    <property type="protein sequence ID" value="RGS83625.1"/>
    <property type="molecule type" value="Genomic_DNA"/>
</dbReference>
<reference evidence="6" key="6">
    <citation type="submission" date="2022-10" db="EMBL/GenBank/DDBJ databases">
        <title>Human gut microbiome strain richness.</title>
        <authorList>
            <person name="Chen-Liaw A."/>
        </authorList>
    </citation>
    <scope>NUCLEOTIDE SEQUENCE</scope>
    <source>
        <strain evidence="6">F7_m1001271B151109d0_201107</strain>
        <strain evidence="7">RTP21484st1_H8_RTP21484_190118</strain>
    </source>
</reference>
<evidence type="ECO:0000313" key="13">
    <source>
        <dbReference type="Proteomes" id="UP000318823"/>
    </source>
</evidence>
<dbReference type="Gene3D" id="3.90.550.10">
    <property type="entry name" value="Spore Coat Polysaccharide Biosynthesis Protein SpsA, Chain A"/>
    <property type="match status" value="1"/>
</dbReference>
<dbReference type="AlphaFoldDB" id="A0A395W265"/>
<reference evidence="8" key="5">
    <citation type="submission" date="2019-07" db="EMBL/GenBank/DDBJ databases">
        <authorList>
            <person name="Ross B.D."/>
            <person name="Verster A.J."/>
            <person name="Radey M.C."/>
            <person name="Schmidtke D.T."/>
            <person name="Pope C.E."/>
            <person name="Hoffman L.R."/>
            <person name="Hajjar A."/>
            <person name="Peterson S.B."/>
            <person name="Borenstein E."/>
            <person name="Mougous J.D."/>
        </authorList>
    </citation>
    <scope>NUCLEOTIDE SEQUENCE</scope>
    <source>
        <strain evidence="8">3725 D1 iv</strain>
    </source>
</reference>
<dbReference type="RefSeq" id="WP_004322484.1">
    <property type="nucleotide sequence ID" value="NZ_BAABYJ010000001.1"/>
</dbReference>
<dbReference type="Proteomes" id="UP000375690">
    <property type="component" value="Unassembled WGS sequence"/>
</dbReference>
<dbReference type="Pfam" id="PF01501">
    <property type="entry name" value="Glyco_transf_8"/>
    <property type="match status" value="1"/>
</dbReference>
<name>A0A395W265_BACOV</name>
<dbReference type="EMBL" id="CP041395">
    <property type="protein sequence ID" value="QDM10855.1"/>
    <property type="molecule type" value="Genomic_DNA"/>
</dbReference>
<evidence type="ECO:0000313" key="15">
    <source>
        <dbReference type="Proteomes" id="UP000375690"/>
    </source>
</evidence>
<dbReference type="EMBL" id="JAQNWR010000015">
    <property type="protein sequence ID" value="MDC2410011.1"/>
    <property type="molecule type" value="Genomic_DNA"/>
</dbReference>
<dbReference type="EMBL" id="VWFC01000012">
    <property type="protein sequence ID" value="KAB1326494.1"/>
    <property type="molecule type" value="Genomic_DNA"/>
</dbReference>
<organism evidence="9 11">
    <name type="scientific">Bacteroides ovatus</name>
    <dbReference type="NCBI Taxonomy" id="28116"/>
    <lineage>
        <taxon>Bacteria</taxon>
        <taxon>Pseudomonadati</taxon>
        <taxon>Bacteroidota</taxon>
        <taxon>Bacteroidia</taxon>
        <taxon>Bacteroidales</taxon>
        <taxon>Bacteroidaceae</taxon>
        <taxon>Bacteroides</taxon>
    </lineage>
</organism>
<keyword evidence="9" id="KW-0808">Transferase</keyword>
<dbReference type="GeneID" id="29455619"/>
<dbReference type="EMBL" id="VWLX01000006">
    <property type="protein sequence ID" value="KAA3805951.1"/>
    <property type="molecule type" value="Genomic_DNA"/>
</dbReference>
<dbReference type="EMBL" id="VWFO01000002">
    <property type="protein sequence ID" value="KAA4666699.1"/>
    <property type="molecule type" value="Genomic_DNA"/>
</dbReference>
<proteinExistence type="predicted"/>
<evidence type="ECO:0000313" key="6">
    <source>
        <dbReference type="EMBL" id="MDC2410011.1"/>
    </source>
</evidence>
<evidence type="ECO:0000313" key="14">
    <source>
        <dbReference type="Proteomes" id="UP000323717"/>
    </source>
</evidence>
<protein>
    <submittedName>
        <fullName evidence="9">Glycosyltransferase</fullName>
    </submittedName>
</protein>
<dbReference type="Proteomes" id="UP000266492">
    <property type="component" value="Unassembled WGS sequence"/>
</dbReference>
<dbReference type="EMBL" id="JAQQPO010000007">
    <property type="protein sequence ID" value="MDC7958002.1"/>
    <property type="molecule type" value="Genomic_DNA"/>
</dbReference>
<dbReference type="EMBL" id="VWLE01000007">
    <property type="protein sequence ID" value="KAA3954678.1"/>
    <property type="molecule type" value="Genomic_DNA"/>
</dbReference>
<dbReference type="Proteomes" id="UP000460135">
    <property type="component" value="Unassembled WGS sequence"/>
</dbReference>
<dbReference type="KEGG" id="boa:Bovatus_03513"/>
<dbReference type="Proteomes" id="UP001214017">
    <property type="component" value="Unassembled WGS sequence"/>
</dbReference>
<keyword evidence="1" id="KW-0812">Transmembrane</keyword>
<reference evidence="8" key="2">
    <citation type="journal article" date="2018" name="Nature">
        <title>Human gut bacteria contain acquired interbacterial defence systems.</title>
        <authorList>
            <person name="Ross B.D."/>
            <person name="Verster A.J."/>
            <person name="Radey M.C."/>
            <person name="Schmidtke D.T."/>
            <person name="Pope C.E."/>
            <person name="Hoffman L.R."/>
            <person name="Hajjar A."/>
            <person name="Peterson S.B."/>
            <person name="Borenstein E."/>
            <person name="Mougous J."/>
        </authorList>
    </citation>
    <scope>NUCLEOTIDE SEQUENCE</scope>
    <source>
        <strain evidence="8">3725 D1 iv</strain>
    </source>
</reference>
<evidence type="ECO:0000313" key="9">
    <source>
        <dbReference type="EMBL" id="RGS83625.1"/>
    </source>
</evidence>
<keyword evidence="1" id="KW-0472">Membrane</keyword>
<evidence type="ECO:0000313" key="12">
    <source>
        <dbReference type="Proteomes" id="UP000286031"/>
    </source>
</evidence>
<gene>
    <name evidence="10" type="ORF">DWV35_01190</name>
    <name evidence="9" type="ORF">DWX70_11870</name>
    <name evidence="8" type="ORF">DYI28_20330</name>
    <name evidence="5" type="ORF">F3B53_12420</name>
    <name evidence="4" type="ORF">F3B98_02950</name>
    <name evidence="3" type="ORF">F3D71_01535</name>
    <name evidence="2" type="ORF">F3F51_09020</name>
    <name evidence="6" type="ORF">PO240_19250</name>
    <name evidence="7" type="ORF">PQ628_07240</name>
</gene>
<evidence type="ECO:0000313" key="7">
    <source>
        <dbReference type="EMBL" id="MDC7958002.1"/>
    </source>
</evidence>
<evidence type="ECO:0000313" key="2">
    <source>
        <dbReference type="EMBL" id="KAA3805951.1"/>
    </source>
</evidence>
<evidence type="ECO:0000313" key="3">
    <source>
        <dbReference type="EMBL" id="KAA3954678.1"/>
    </source>
</evidence>
<reference evidence="14 15" key="4">
    <citation type="journal article" date="2019" name="Nat. Med.">
        <title>A library of human gut bacterial isolates paired with longitudinal multiomics data enables mechanistic microbiome research.</title>
        <authorList>
            <person name="Poyet M."/>
            <person name="Groussin M."/>
            <person name="Gibbons S.M."/>
            <person name="Avila-Pacheco J."/>
            <person name="Jiang X."/>
            <person name="Kearney S.M."/>
            <person name="Perrotta A.R."/>
            <person name="Berdy B."/>
            <person name="Zhao S."/>
            <person name="Lieberman T.D."/>
            <person name="Swanson P.K."/>
            <person name="Smith M."/>
            <person name="Roesemann S."/>
            <person name="Alexander J.E."/>
            <person name="Rich S.A."/>
            <person name="Livny J."/>
            <person name="Vlamakis H."/>
            <person name="Clish C."/>
            <person name="Bullock K."/>
            <person name="Deik A."/>
            <person name="Scott J."/>
            <person name="Pierce K.A."/>
            <person name="Xavier R.J."/>
            <person name="Alm E.J."/>
        </authorList>
    </citation>
    <scope>NUCLEOTIDE SEQUENCE [LARGE SCALE GENOMIC DNA]</scope>
    <source>
        <strain evidence="4 16">BIOML-A14</strain>
        <strain evidence="3 14">BIOML-A163</strain>
        <strain evidence="2 17">BIOML-A183</strain>
        <strain evidence="5 15">BIOML-A2</strain>
    </source>
</reference>
<evidence type="ECO:0000313" key="4">
    <source>
        <dbReference type="EMBL" id="KAA4666699.1"/>
    </source>
</evidence>
<evidence type="ECO:0000313" key="8">
    <source>
        <dbReference type="EMBL" id="QDM10855.1"/>
    </source>
</evidence>
<sequence>MKCYICLTDSIVNRKDYFNMLKVTLISARKNTSLRLICLYDGKIGDPVYNLLKDFKVEIIIHELPYKKELMEIYSHEWMETELGKDIEYSRIFGTFMRMEIPIIEKEDEYVLYTDMDIIFNDDILLKDLPHPAYLAAAPEFERDTKRMSYFNAGILVMNIQGMRIKYQQFVEMMKKRQRSTSGLFDQGYLNELCFKDMEILPIEYNWKPYWGINGNAKLIHFHGMKPCSNLEEAGFDTRESFFRTIFDNNSQGYAGYIYYFILFFNYLGQKQDQWLCYHLQYILDLYKKPLIALAQKTDYKPKYRKYKRLYSIFVSISILLAILLLTALFLV</sequence>